<feature type="domain" description="Pseudouridine synthase RsuA/RluA-like" evidence="4">
    <location>
        <begin position="1138"/>
        <end position="1253"/>
    </location>
</feature>
<dbReference type="PANTHER" id="PTHR47447:SF17">
    <property type="entry name" value="OS12G0638900 PROTEIN"/>
    <property type="match status" value="1"/>
</dbReference>
<dbReference type="NCBIfam" id="TIGR00756">
    <property type="entry name" value="PPR"/>
    <property type="match status" value="1"/>
</dbReference>
<protein>
    <recommendedName>
        <fullName evidence="4">Pseudouridine synthase RsuA/RluA-like domain-containing protein</fullName>
    </recommendedName>
</protein>
<dbReference type="PROSITE" id="PS51375">
    <property type="entry name" value="PPR"/>
    <property type="match status" value="2"/>
</dbReference>
<dbReference type="PANTHER" id="PTHR47447">
    <property type="entry name" value="OS03G0856100 PROTEIN"/>
    <property type="match status" value="1"/>
</dbReference>
<dbReference type="InterPro" id="IPR006145">
    <property type="entry name" value="PsdUridine_synth_RsuA/RluA"/>
</dbReference>
<evidence type="ECO:0000256" key="1">
    <source>
        <dbReference type="ARBA" id="ARBA00022737"/>
    </source>
</evidence>
<dbReference type="InterPro" id="IPR018247">
    <property type="entry name" value="EF_Hand_1_Ca_BS"/>
</dbReference>
<evidence type="ECO:0000313" key="5">
    <source>
        <dbReference type="EMBL" id="CAE8694850.1"/>
    </source>
</evidence>
<feature type="region of interest" description="Disordered" evidence="3">
    <location>
        <begin position="204"/>
        <end position="273"/>
    </location>
</feature>
<name>A0A813K801_POLGL</name>
<organism evidence="5 6">
    <name type="scientific">Polarella glacialis</name>
    <name type="common">Dinoflagellate</name>
    <dbReference type="NCBI Taxonomy" id="89957"/>
    <lineage>
        <taxon>Eukaryota</taxon>
        <taxon>Sar</taxon>
        <taxon>Alveolata</taxon>
        <taxon>Dinophyceae</taxon>
        <taxon>Suessiales</taxon>
        <taxon>Suessiaceae</taxon>
        <taxon>Polarella</taxon>
    </lineage>
</organism>
<dbReference type="InterPro" id="IPR002885">
    <property type="entry name" value="PPR_rpt"/>
</dbReference>
<evidence type="ECO:0000313" key="6">
    <source>
        <dbReference type="Proteomes" id="UP000626109"/>
    </source>
</evidence>
<evidence type="ECO:0000256" key="2">
    <source>
        <dbReference type="PROSITE-ProRule" id="PRU00708"/>
    </source>
</evidence>
<evidence type="ECO:0000256" key="3">
    <source>
        <dbReference type="SAM" id="MobiDB-lite"/>
    </source>
</evidence>
<proteinExistence type="predicted"/>
<dbReference type="PROSITE" id="PS00018">
    <property type="entry name" value="EF_HAND_1"/>
    <property type="match status" value="1"/>
</dbReference>
<dbReference type="Pfam" id="PF13812">
    <property type="entry name" value="PPR_3"/>
    <property type="match status" value="2"/>
</dbReference>
<dbReference type="Gene3D" id="1.25.40.10">
    <property type="entry name" value="Tetratricopeptide repeat domain"/>
    <property type="match status" value="4"/>
</dbReference>
<dbReference type="GO" id="GO:0001522">
    <property type="term" value="P:pseudouridine synthesis"/>
    <property type="evidence" value="ECO:0007669"/>
    <property type="project" value="InterPro"/>
</dbReference>
<dbReference type="CDD" id="cd02869">
    <property type="entry name" value="PseudoU_synth_RluA_like"/>
    <property type="match status" value="1"/>
</dbReference>
<gene>
    <name evidence="5" type="ORF">PGLA2088_LOCUS29053</name>
</gene>
<dbReference type="InterPro" id="IPR011990">
    <property type="entry name" value="TPR-like_helical_dom_sf"/>
</dbReference>
<dbReference type="GO" id="GO:0003723">
    <property type="term" value="F:RNA binding"/>
    <property type="evidence" value="ECO:0007669"/>
    <property type="project" value="InterPro"/>
</dbReference>
<dbReference type="EMBL" id="CAJNNW010028149">
    <property type="protein sequence ID" value="CAE8694850.1"/>
    <property type="molecule type" value="Genomic_DNA"/>
</dbReference>
<dbReference type="Gene3D" id="3.30.2350.10">
    <property type="entry name" value="Pseudouridine synthase"/>
    <property type="match status" value="1"/>
</dbReference>
<feature type="non-terminal residue" evidence="5">
    <location>
        <position position="1"/>
    </location>
</feature>
<dbReference type="SUPFAM" id="SSF55120">
    <property type="entry name" value="Pseudouridine synthase"/>
    <property type="match status" value="1"/>
</dbReference>
<reference evidence="5" key="1">
    <citation type="submission" date="2021-02" db="EMBL/GenBank/DDBJ databases">
        <authorList>
            <person name="Dougan E. K."/>
            <person name="Rhodes N."/>
            <person name="Thang M."/>
            <person name="Chan C."/>
        </authorList>
    </citation>
    <scope>NUCLEOTIDE SEQUENCE</scope>
</reference>
<sequence length="1351" mass="145036">DLNKNGVLEEIELIKLNEKIAMLHYGKDVDKCEVRDKYRNHFREHLDPDGKPVSYDRFREYLVGILAQIDVDPRAQEMILEQWIAEAESARAAFFCNSMSSESDFEFLKHLSFRESTVFGAGAPSTAGTVPRSGLAGGSVGGVNSSFAKSAAKSGYPTASTTRVSMSGSSCPVAAPCGLDVTPRWPSDAAEMSFGLERLPPEAGSVALSKAPSSRPPSGLPSSDAPPGASPTSRDTFMPPTAASAVSDCFEPAPKMAAGRPSAESRESSEFMPHPDFNKGFSSSMESFLPDPKFAACGAGSVSESNLYSSDFVPHPALTDPGAHQGSSFGLYGQGEKSQVAQAQTSLSSTAMPLSDAQSTGRRSLEASLCPFQAGQGLEVWSDSKQAWLPGVVQAAYGSQTAVDGYKVPAGTLKVSSGAGVKWVLPDQVAHMLRQSTGTSATRFAKGDSVQALSRASSRHVLAGPWRSSPQAATAVLKGLATDTAEEVLRCMQASQLEVNQFHCTCVISSCRRSDGWQQALGILAQMPACYSVQASLASYNAAMAACSRAGQWQVALELLQAVHEKLGSLAPSAISYSTAIGACAQAGQWQLALELLFGFSDPDEFMYGAAISACEKGGGQWDKALGLLSHLSMASRRIPLNVIIHNSAISACEKAGRWRCALELLHGMPRRKLTPNVVSYSAAASACEKGAQAQGLLSSQWRIAMILLNNMQELRVTSNAITYNSAISTCEKGGQWQQAVLLLRNMAERMIAPTDISYSAAMSACKAACQWQVTQSLLTQMPTGLVASGYNAAISCFAQCKQWQLAVSVLRRMPGLRVAPDEISFTSAVSACEEAKKWELSLNLLTIGRAASTRPRGREVEDLAPAELLALSWRLAKQKQSSTSRSPAAEREARQVAEAAALQAGSFRPKDLASLLWALAELSAVADVPLVRAIHQVIVVQEGASQLSMDSLANIAWSCATLQSCGTAEWGSVGNALQGELSERVDQFLHASTEERGNRRSALTLSHVGLPVLDFVSRALDIVWACSFAGYLNDTTANSVRNALGRAGQSAGRKAGAADSLLPLLSSTPTSVDDTYQPHVVLELGDRLVVNKPPDWQVDDGPHDVPDDERSRLSSFLEAMLPKRLWPIVGDVHHWRGFLHRLDVPSSGLLLVAKTHQAFYDLRWQLATGQLVRDYLVLCHGWVSPARRRISARVHWFDNGRSTSSSVSPLGRPSLTWMKVLAFGKLAGMALSSVAIRISTGRQHQIRLHTAHVGHPTVSDGKYSSRASYLSDLPWCPRNFLHRYSLGFESDARQRLLVFTPLPPDLATALELALVSAATSEALEALTSCRVSQHHRHVSLQSGSKTRLSP</sequence>
<accession>A0A813K801</accession>
<comment type="caution">
    <text evidence="5">The sequence shown here is derived from an EMBL/GenBank/DDBJ whole genome shotgun (WGS) entry which is preliminary data.</text>
</comment>
<keyword evidence="1" id="KW-0677">Repeat</keyword>
<evidence type="ECO:0000259" key="4">
    <source>
        <dbReference type="Pfam" id="PF00849"/>
    </source>
</evidence>
<feature type="repeat" description="PPR" evidence="2">
    <location>
        <begin position="642"/>
        <end position="676"/>
    </location>
</feature>
<dbReference type="Pfam" id="PF01535">
    <property type="entry name" value="PPR"/>
    <property type="match status" value="3"/>
</dbReference>
<dbReference type="Pfam" id="PF00849">
    <property type="entry name" value="PseudoU_synth_2"/>
    <property type="match status" value="1"/>
</dbReference>
<dbReference type="InterPro" id="IPR020103">
    <property type="entry name" value="PsdUridine_synth_cat_dom_sf"/>
</dbReference>
<feature type="repeat" description="PPR" evidence="2">
    <location>
        <begin position="720"/>
        <end position="754"/>
    </location>
</feature>
<dbReference type="GO" id="GO:0009982">
    <property type="term" value="F:pseudouridine synthase activity"/>
    <property type="evidence" value="ECO:0007669"/>
    <property type="project" value="InterPro"/>
</dbReference>
<dbReference type="Proteomes" id="UP000626109">
    <property type="component" value="Unassembled WGS sequence"/>
</dbReference>